<dbReference type="InterPro" id="IPR002376">
    <property type="entry name" value="Formyl_transf_N"/>
</dbReference>
<dbReference type="Gene3D" id="3.90.650.10">
    <property type="entry name" value="PurM-like C-terminal domain"/>
    <property type="match status" value="1"/>
</dbReference>
<evidence type="ECO:0000256" key="6">
    <source>
        <dbReference type="ARBA" id="ARBA00022840"/>
    </source>
</evidence>
<dbReference type="SUPFAM" id="SSF55326">
    <property type="entry name" value="PurM N-terminal domain-like"/>
    <property type="match status" value="1"/>
</dbReference>
<sequence>QSPLCLCSAGGRSEGGGFAAFFDLKASGYDDPILVCQTKGLGPKLQVAQVCKRHDTIGQDLVALCVNDLLAQGAEPLFFLSHLACGKLDAEVMETIKEGIAEACRSAGCAFLGEEVTEVAAPCPSGLCDVAGFAVGAVQRGQPGPQQRAQEGDALLGLGSPGIHGRSFGVVRRILLTSSLHCSSPAPGSCGDATLGDVLLTPGKMFSPALLPVLRSGHVKGFAPTAEGLLGGISRVLPEHVSAVLDALSWKIPEIFCWLYKEGNLSAEEMAETFPCGIGAVLVVQKELAQHVLQDIQRQQEAWLIGKVVAPCHTAGSHIEVENLAEALQLSSPQQLLKESTAETQPQPRKRKVKVAVLVSGAGELALPALMGSVREPGSCAQLVLVISNRPGVEELRSAARAGIPTRVIDHKLYGSRSEFDSTLDRVLEEFSVELICLSGFMRVLSSPFLRKWKGKILNASPSLFPPIKDGNAHQEPLESGFEVAGCTVHFVLEEPSAGAAIRREPLPPGDAEAALEERLREAELRAFPPALQLVASGAVWLGAHGRTCWRR</sequence>
<dbReference type="EMBL" id="VXBQ01015033">
    <property type="protein sequence ID" value="NXO72565.1"/>
    <property type="molecule type" value="Genomic_DNA"/>
</dbReference>
<evidence type="ECO:0000256" key="5">
    <source>
        <dbReference type="ARBA" id="ARBA00022755"/>
    </source>
</evidence>
<keyword evidence="3" id="KW-0436">Ligase</keyword>
<name>A0A7L1UHZ3_PHANI</name>
<evidence type="ECO:0000313" key="10">
    <source>
        <dbReference type="EMBL" id="NXO72565.1"/>
    </source>
</evidence>
<accession>A0A7L1UHZ3</accession>
<dbReference type="Gene3D" id="3.40.50.170">
    <property type="entry name" value="Formyl transferase, N-terminal domain"/>
    <property type="match status" value="1"/>
</dbReference>
<feature type="domain" description="PurM-like C-terminal" evidence="9">
    <location>
        <begin position="150"/>
        <end position="314"/>
    </location>
</feature>
<evidence type="ECO:0000256" key="1">
    <source>
        <dbReference type="ARBA" id="ARBA00004686"/>
    </source>
</evidence>
<dbReference type="GO" id="GO:0006189">
    <property type="term" value="P:'de novo' IMP biosynthetic process"/>
    <property type="evidence" value="ECO:0007669"/>
    <property type="project" value="UniProtKB-UniPathway"/>
</dbReference>
<dbReference type="NCBIfam" id="TIGR00878">
    <property type="entry name" value="purM"/>
    <property type="match status" value="1"/>
</dbReference>
<protein>
    <recommendedName>
        <fullName evidence="2">phosphoribosylformylglycinamidine cyclo-ligase</fullName>
        <ecNumber evidence="2">6.3.3.1</ecNumber>
    </recommendedName>
</protein>
<dbReference type="GO" id="GO:0004637">
    <property type="term" value="F:phosphoribosylamine-glycine ligase activity"/>
    <property type="evidence" value="ECO:0007669"/>
    <property type="project" value="TreeGrafter"/>
</dbReference>
<dbReference type="AlphaFoldDB" id="A0A7L1UHZ3"/>
<dbReference type="GO" id="GO:0005524">
    <property type="term" value="F:ATP binding"/>
    <property type="evidence" value="ECO:0007669"/>
    <property type="project" value="UniProtKB-KW"/>
</dbReference>
<dbReference type="InterPro" id="IPR004733">
    <property type="entry name" value="PurM_cligase"/>
</dbReference>
<feature type="domain" description="PurM-like N-terminal" evidence="8">
    <location>
        <begin position="33"/>
        <end position="138"/>
    </location>
</feature>
<dbReference type="UniPathway" id="UPA00074">
    <property type="reaction ID" value="UER00129"/>
</dbReference>
<dbReference type="InterPro" id="IPR036477">
    <property type="entry name" value="Formyl_transf_N_sf"/>
</dbReference>
<keyword evidence="6" id="KW-0067">ATP-binding</keyword>
<proteinExistence type="predicted"/>
<dbReference type="GO" id="GO:0005829">
    <property type="term" value="C:cytosol"/>
    <property type="evidence" value="ECO:0007669"/>
    <property type="project" value="TreeGrafter"/>
</dbReference>
<evidence type="ECO:0000256" key="2">
    <source>
        <dbReference type="ARBA" id="ARBA00013047"/>
    </source>
</evidence>
<dbReference type="SUPFAM" id="SSF56042">
    <property type="entry name" value="PurM C-terminal domain-like"/>
    <property type="match status" value="1"/>
</dbReference>
<gene>
    <name evidence="10" type="primary">Gart_1</name>
    <name evidence="10" type="ORF">PHANIT_R08312</name>
</gene>
<feature type="domain" description="Formyl transferase N-terminal" evidence="7">
    <location>
        <begin position="354"/>
        <end position="531"/>
    </location>
</feature>
<dbReference type="EC" id="6.3.3.1" evidence="2"/>
<evidence type="ECO:0000313" key="11">
    <source>
        <dbReference type="Proteomes" id="UP000579685"/>
    </source>
</evidence>
<feature type="non-terminal residue" evidence="10">
    <location>
        <position position="552"/>
    </location>
</feature>
<dbReference type="PANTHER" id="PTHR10520:SF12">
    <property type="entry name" value="TRIFUNCTIONAL PURINE BIOSYNTHETIC PROTEIN ADENOSINE-3"/>
    <property type="match status" value="1"/>
</dbReference>
<dbReference type="Pfam" id="PF00586">
    <property type="entry name" value="AIRS"/>
    <property type="match status" value="1"/>
</dbReference>
<dbReference type="GO" id="GO:0004641">
    <property type="term" value="F:phosphoribosylformylglycinamidine cyclo-ligase activity"/>
    <property type="evidence" value="ECO:0007669"/>
    <property type="project" value="UniProtKB-EC"/>
</dbReference>
<keyword evidence="5" id="KW-0658">Purine biosynthesis</keyword>
<dbReference type="FunFam" id="3.90.650.10:FF:000007">
    <property type="entry name" value="Trifunctional purine biosynthetic protein adenosine-3"/>
    <property type="match status" value="1"/>
</dbReference>
<dbReference type="InterPro" id="IPR036676">
    <property type="entry name" value="PurM-like_C_sf"/>
</dbReference>
<dbReference type="Gene3D" id="3.30.1330.10">
    <property type="entry name" value="PurM-like, N-terminal domain"/>
    <property type="match status" value="1"/>
</dbReference>
<comment type="pathway">
    <text evidence="1">Purine metabolism; IMP biosynthesis via de novo pathway; 5-amino-1-(5-phospho-D-ribosyl)imidazole from N(2)-formyl-N(1)-(5-phospho-D-ribosyl)glycinamide: step 2/2.</text>
</comment>
<dbReference type="Proteomes" id="UP000579685">
    <property type="component" value="Unassembled WGS sequence"/>
</dbReference>
<dbReference type="CDD" id="cd02196">
    <property type="entry name" value="PurM"/>
    <property type="match status" value="1"/>
</dbReference>
<reference evidence="10 11" key="1">
    <citation type="submission" date="2019-09" db="EMBL/GenBank/DDBJ databases">
        <title>Bird 10,000 Genomes (B10K) Project - Family phase.</title>
        <authorList>
            <person name="Zhang G."/>
        </authorList>
    </citation>
    <scope>NUCLEOTIDE SEQUENCE [LARGE SCALE GENOMIC DNA]</scope>
    <source>
        <strain evidence="10">B10K-DU-002-32</strain>
        <tissue evidence="10">Muscle</tissue>
    </source>
</reference>
<evidence type="ECO:0000256" key="4">
    <source>
        <dbReference type="ARBA" id="ARBA00022741"/>
    </source>
</evidence>
<dbReference type="PANTHER" id="PTHR10520">
    <property type="entry name" value="TRIFUNCTIONAL PURINE BIOSYNTHETIC PROTEIN ADENOSINE-3-RELATED"/>
    <property type="match status" value="1"/>
</dbReference>
<dbReference type="Pfam" id="PF00551">
    <property type="entry name" value="Formyl_trans_N"/>
    <property type="match status" value="1"/>
</dbReference>
<dbReference type="InterPro" id="IPR010918">
    <property type="entry name" value="PurM-like_C_dom"/>
</dbReference>
<evidence type="ECO:0000256" key="3">
    <source>
        <dbReference type="ARBA" id="ARBA00022598"/>
    </source>
</evidence>
<evidence type="ECO:0000259" key="9">
    <source>
        <dbReference type="Pfam" id="PF02769"/>
    </source>
</evidence>
<dbReference type="FunFam" id="3.30.1330.10:FF:000024">
    <property type="entry name" value="Trifunctional purine biosynthetic protein adenosine-3"/>
    <property type="match status" value="1"/>
</dbReference>
<keyword evidence="11" id="KW-1185">Reference proteome</keyword>
<dbReference type="Pfam" id="PF02769">
    <property type="entry name" value="AIRS_C"/>
    <property type="match status" value="1"/>
</dbReference>
<organism evidence="10 11">
    <name type="scientific">Phainopepla nitens</name>
    <name type="common">Phainopepla</name>
    <dbReference type="NCBI Taxonomy" id="161653"/>
    <lineage>
        <taxon>Eukaryota</taxon>
        <taxon>Metazoa</taxon>
        <taxon>Chordata</taxon>
        <taxon>Craniata</taxon>
        <taxon>Vertebrata</taxon>
        <taxon>Euteleostomi</taxon>
        <taxon>Archelosauria</taxon>
        <taxon>Archosauria</taxon>
        <taxon>Dinosauria</taxon>
        <taxon>Saurischia</taxon>
        <taxon>Theropoda</taxon>
        <taxon>Coelurosauria</taxon>
        <taxon>Aves</taxon>
        <taxon>Neognathae</taxon>
        <taxon>Neoaves</taxon>
        <taxon>Telluraves</taxon>
        <taxon>Australaves</taxon>
        <taxon>Passeriformes</taxon>
        <taxon>Bombycillidae</taxon>
        <taxon>Phainopepla</taxon>
    </lineage>
</organism>
<evidence type="ECO:0000259" key="8">
    <source>
        <dbReference type="Pfam" id="PF00586"/>
    </source>
</evidence>
<keyword evidence="4" id="KW-0547">Nucleotide-binding</keyword>
<evidence type="ECO:0000259" key="7">
    <source>
        <dbReference type="Pfam" id="PF00551"/>
    </source>
</evidence>
<dbReference type="InterPro" id="IPR036921">
    <property type="entry name" value="PurM-like_N_sf"/>
</dbReference>
<dbReference type="GO" id="GO:0046084">
    <property type="term" value="P:adenine biosynthetic process"/>
    <property type="evidence" value="ECO:0007669"/>
    <property type="project" value="TreeGrafter"/>
</dbReference>
<feature type="non-terminal residue" evidence="10">
    <location>
        <position position="1"/>
    </location>
</feature>
<dbReference type="InterPro" id="IPR016188">
    <property type="entry name" value="PurM-like_N"/>
</dbReference>
<dbReference type="SUPFAM" id="SSF53328">
    <property type="entry name" value="Formyltransferase"/>
    <property type="match status" value="1"/>
</dbReference>
<comment type="caution">
    <text evidence="10">The sequence shown here is derived from an EMBL/GenBank/DDBJ whole genome shotgun (WGS) entry which is preliminary data.</text>
</comment>